<dbReference type="InterPro" id="IPR011625">
    <property type="entry name" value="A2M_N_BRD"/>
</dbReference>
<keyword evidence="9" id="KW-0143">Chaperone</keyword>
<dbReference type="InterPro" id="IPR041425">
    <property type="entry name" value="C3/4/5_MG1"/>
</dbReference>
<evidence type="ECO:0000256" key="4">
    <source>
        <dbReference type="ARBA" id="ARBA00022525"/>
    </source>
</evidence>
<dbReference type="SMART" id="SM01361">
    <property type="entry name" value="A2M_recep"/>
    <property type="match status" value="1"/>
</dbReference>
<keyword evidence="16" id="KW-1185">Reference proteome</keyword>
<evidence type="ECO:0000256" key="6">
    <source>
        <dbReference type="ARBA" id="ARBA00023015"/>
    </source>
</evidence>
<dbReference type="SUPFAM" id="SSF101546">
    <property type="entry name" value="ASF1-like"/>
    <property type="match status" value="1"/>
</dbReference>
<organism evidence="15 16">
    <name type="scientific">Knipowitschia caucasica</name>
    <name type="common">Caucasian dwarf goby</name>
    <name type="synonym">Pomatoschistus caucasicus</name>
    <dbReference type="NCBI Taxonomy" id="637954"/>
    <lineage>
        <taxon>Eukaryota</taxon>
        <taxon>Metazoa</taxon>
        <taxon>Chordata</taxon>
        <taxon>Craniata</taxon>
        <taxon>Vertebrata</taxon>
        <taxon>Euteleostomi</taxon>
        <taxon>Actinopterygii</taxon>
        <taxon>Neopterygii</taxon>
        <taxon>Teleostei</taxon>
        <taxon>Neoteleostei</taxon>
        <taxon>Acanthomorphata</taxon>
        <taxon>Gobiaria</taxon>
        <taxon>Gobiiformes</taxon>
        <taxon>Gobioidei</taxon>
        <taxon>Gobiidae</taxon>
        <taxon>Gobiinae</taxon>
        <taxon>Knipowitschia</taxon>
    </lineage>
</organism>
<dbReference type="Pfam" id="PF01759">
    <property type="entry name" value="NTR"/>
    <property type="match status" value="1"/>
</dbReference>
<dbReference type="InterPro" id="IPR018081">
    <property type="entry name" value="Anaphylatoxin_comp_syst"/>
</dbReference>
<dbReference type="SMART" id="SM01359">
    <property type="entry name" value="A2M_N_2"/>
    <property type="match status" value="1"/>
</dbReference>
<dbReference type="Pfam" id="PF17790">
    <property type="entry name" value="MG1"/>
    <property type="match status" value="1"/>
</dbReference>
<dbReference type="SMART" id="SM00104">
    <property type="entry name" value="ANATO"/>
    <property type="match status" value="1"/>
</dbReference>
<dbReference type="SMART" id="SM01360">
    <property type="entry name" value="A2M"/>
    <property type="match status" value="1"/>
</dbReference>
<dbReference type="EMBL" id="OZ035825">
    <property type="protein sequence ID" value="CAL1601823.1"/>
    <property type="molecule type" value="Genomic_DNA"/>
</dbReference>
<dbReference type="CDD" id="cd00017">
    <property type="entry name" value="ANATO"/>
    <property type="match status" value="1"/>
</dbReference>
<dbReference type="InterPro" id="IPR001599">
    <property type="entry name" value="Macroglobln_a2"/>
</dbReference>
<dbReference type="InterPro" id="IPR018933">
    <property type="entry name" value="Netrin_module_non-TIMP"/>
</dbReference>
<evidence type="ECO:0000313" key="15">
    <source>
        <dbReference type="EMBL" id="CAL1601823.1"/>
    </source>
</evidence>
<evidence type="ECO:0000256" key="11">
    <source>
        <dbReference type="SAM" id="MobiDB-lite"/>
    </source>
</evidence>
<keyword evidence="10" id="KW-0539">Nucleus</keyword>
<dbReference type="Proteomes" id="UP001497482">
    <property type="component" value="Chromosome 3"/>
</dbReference>
<dbReference type="Gene3D" id="1.50.10.20">
    <property type="match status" value="1"/>
</dbReference>
<sequence>MRRTLLWTACLGLACIAAVTHAAPLQVMSAPNLLRVGTAEKIFVECQDCAGRSPMNVRISVWNYPTKNSKLKDTTVELHTGNKYQAIGELVIPPNTFDKGPTVKQYVYLIAEFPGTTLEKVVLVSFQSGYMFIQTDKTLYTPDSAVYFRIFALTPGMKPIGRDETTGTSASIAVEIVTPESVVIPLDPVSLKAGMYSGIYQLGEIVSIGQWKVVTRFQSNPQQTYSAEFEVKRYVLPSYEVKVTSKMSFYYYDTESFPVKIKATYLFGKEVTGMAYVVFGVMKNGDRKVFPSSLQRIPIINGNGDATLVKQHILNTFPNTGDLVGGSLFATAMVHTESGSEMVEGELRNLLIVKSPYFINFDKTPKYFKPGMTYDVTITVTNPDGSPAGGVTVVLQPRGNTEPDENRQGPTQDNGRVSLTVNTRASDSSLTLIAMTSDSRFPGERQTTASMVAKAHETESRNYIHISVLSVDLKLGSSFKFSLNLNNPDNQYEITYLIVSRGQLVHSGRQFSNGQTTVVVHIEVTKMMLPSFRLIVYYHPTPTEVVSDSVWVDVDDSCMGTLKLEPKSNALSYEPRKTFRLKVTGDPGATVGLVAVDKGVYVLNNKHILTQKKVWDIVEEADTGCTPGGGKNSMGVFFDAGLMFQTDTATGTSERQDVKCSAPARKKRAGTLFDAITTLASQFKDPLERECCSDGMKTTPLSYSCATRTLYITDGDSCKNAFKKCCEELAKQRGELKQNNLLLARSETDSSYMDSSEITTRTKFPESWQWVTFQLPAQCSGNPTCESELQIPLKDSITTWVFTGISISENTGICVGKPLDVVAFKQFFIDLKLPYSAVVGEQIEVRAIIHNYIDDEITVKIELAENPNICSAASKRGTHSQTVTVGPVTTRAVPFVVIPMNEGELPIQVKGYVKDSWHGDGIMKKLRVVPKGVLTIINKVVSINPEGRTQEEVINSAIIKSEMVPNTPSSTKVFVSGREQVTPLVESVIGGTSMGSMIVKPMGCGEQNMIFMTKPVIATTYLDNTNQWEAVGLGKRSEAIENIKLGFQNEMKYAKADGSFAVWTHEKSSTWLTAYVVKVFSMANKLVTIENNAICNAVKFLILRSRQPNGVFVEIGPIYHREMTGDVLGRESDATLTAFTLIAMQESSQICEATVTSLASTMAKSVEYLENRLPSLTNPYAVAITSYALANAQKFRKDILFNFSPEMDHWVSPQGHVFSLEATAYALLALVKGGFLEEARPIVRWFTKQQKQGGGYGSTQATIMVYQAVSEYWSMAKVPDYSLDVELTVPGRSAPYSFRFNRGNQHTTRTSKNFDINENVQLKATGTGEATLTLLTQYYAVPKDTVSDCRSFNLSLDFSLDKVDETEGDIYKLIINFFFKNKEEDASMSILDISLLTGFMPISEDLDAMSSGRAPAFSNWEFNKALSEKGSLILYMNKVAHDRVEELPIRMRQTHKVGVLQPASVSIYEYYATANEMSEPSNKSGTKCVMYYHPQRKDGRILRRCKDDQCLCAEENCSMQKKGKISNAERIAKACESKLTSKIDFVYHAVLQEAVYDLSFDTYIMRVESIIKEGTYDKNAAGQLRKFISFSHCRESLNLQVQKGYLIMGAAEDTLQDHGTQTFEYLLGERTWIEYWPSRAECQMDEYRPTCLGMEALVDKFHISALREVSMAKVQVLNVGVLDNPSPFGNPFQFEITFECMEDLPEDLEWKIIYVGSAESEEYDQVLDSVLVGPVPAGRHMFVFQADAPNTGLIPETDAVGVTVALITCTYHGQEFIRIGYYVNNEYTDVELRENPPLKPDYSQLQRNILASNPRVTRFHINWDGSADKMENSENVDPSPNINCMLPPSCAPGKVHPLGLIPDNSMDCM</sequence>
<evidence type="ECO:0000256" key="2">
    <source>
        <dbReference type="ARBA" id="ARBA00004613"/>
    </source>
</evidence>
<reference evidence="15 16" key="1">
    <citation type="submission" date="2024-04" db="EMBL/GenBank/DDBJ databases">
        <authorList>
            <person name="Waldvogel A.-M."/>
            <person name="Schoenle A."/>
        </authorList>
    </citation>
    <scope>NUCLEOTIDE SEQUENCE [LARGE SCALE GENOMIC DNA]</scope>
</reference>
<dbReference type="Gene3D" id="2.60.120.1540">
    <property type="match status" value="1"/>
</dbReference>
<feature type="signal peptide" evidence="12">
    <location>
        <begin position="1"/>
        <end position="22"/>
    </location>
</feature>
<proteinExistence type="inferred from homology"/>
<dbReference type="SUPFAM" id="SSF50242">
    <property type="entry name" value="TIMP-like"/>
    <property type="match status" value="1"/>
</dbReference>
<dbReference type="InterPro" id="IPR011626">
    <property type="entry name" value="Alpha-macroglobulin_TED"/>
</dbReference>
<dbReference type="InterPro" id="IPR041555">
    <property type="entry name" value="MG3"/>
</dbReference>
<keyword evidence="8" id="KW-0804">Transcription</keyword>
<dbReference type="Gene3D" id="2.60.40.10">
    <property type="entry name" value="Immunoglobulins"/>
    <property type="match status" value="2"/>
</dbReference>
<feature type="compositionally biased region" description="Polar residues" evidence="11">
    <location>
        <begin position="408"/>
        <end position="417"/>
    </location>
</feature>
<dbReference type="InterPro" id="IPR048848">
    <property type="entry name" value="C3_CUB2"/>
</dbReference>
<dbReference type="InterPro" id="IPR036747">
    <property type="entry name" value="ASF1-like_sf"/>
</dbReference>
<dbReference type="InterPro" id="IPR019742">
    <property type="entry name" value="MacrogloblnA2_CS"/>
</dbReference>
<dbReference type="Gene3D" id="6.20.50.160">
    <property type="match status" value="1"/>
</dbReference>
<dbReference type="InterPro" id="IPR013783">
    <property type="entry name" value="Ig-like_fold"/>
</dbReference>
<dbReference type="FunFam" id="2.40.50.120:FF:000013">
    <property type="entry name" value="Complement C3"/>
    <property type="match status" value="1"/>
</dbReference>
<dbReference type="SUPFAM" id="SSF48239">
    <property type="entry name" value="Terpenoid cyclases/Protein prenyltransferases"/>
    <property type="match status" value="1"/>
</dbReference>
<comment type="similarity">
    <text evidence="3">Belongs to the ASF1 family.</text>
</comment>
<dbReference type="Gene3D" id="2.60.40.1490">
    <property type="entry name" value="Histone chaperone ASF1-like"/>
    <property type="match status" value="1"/>
</dbReference>
<evidence type="ECO:0000256" key="7">
    <source>
        <dbReference type="ARBA" id="ARBA00023157"/>
    </source>
</evidence>
<dbReference type="InterPro" id="IPR001134">
    <property type="entry name" value="Netrin_domain"/>
</dbReference>
<keyword evidence="7" id="KW-1015">Disulfide bond</keyword>
<name>A0AAV2LKV0_KNICA</name>
<dbReference type="PROSITE" id="PS01177">
    <property type="entry name" value="ANAPHYLATOXIN_1"/>
    <property type="match status" value="1"/>
</dbReference>
<evidence type="ECO:0000256" key="5">
    <source>
        <dbReference type="ARBA" id="ARBA00022966"/>
    </source>
</evidence>
<dbReference type="Gene3D" id="2.60.40.1940">
    <property type="match status" value="1"/>
</dbReference>
<dbReference type="GO" id="GO:0004866">
    <property type="term" value="F:endopeptidase inhibitor activity"/>
    <property type="evidence" value="ECO:0007669"/>
    <property type="project" value="InterPro"/>
</dbReference>
<dbReference type="InterPro" id="IPR006818">
    <property type="entry name" value="ASF1-like"/>
</dbReference>
<evidence type="ECO:0000256" key="12">
    <source>
        <dbReference type="SAM" id="SignalP"/>
    </source>
</evidence>
<dbReference type="Pfam" id="PF17791">
    <property type="entry name" value="MG3"/>
    <property type="match status" value="1"/>
</dbReference>
<keyword evidence="4" id="KW-0964">Secreted</keyword>
<comment type="subcellular location">
    <subcellularLocation>
        <location evidence="1">Nucleus</location>
    </subcellularLocation>
    <subcellularLocation>
        <location evidence="2">Secreted</location>
    </subcellularLocation>
</comment>
<dbReference type="SMART" id="SM01419">
    <property type="entry name" value="Thiol-ester_cl"/>
    <property type="match status" value="1"/>
</dbReference>
<dbReference type="PROSITE" id="PS50189">
    <property type="entry name" value="NTR"/>
    <property type="match status" value="1"/>
</dbReference>
<dbReference type="PROSITE" id="PS01178">
    <property type="entry name" value="ANAPHYLATOXIN_2"/>
    <property type="match status" value="1"/>
</dbReference>
<dbReference type="Pfam" id="PF04729">
    <property type="entry name" value="ASF1_hist_chap"/>
    <property type="match status" value="1"/>
</dbReference>
<evidence type="ECO:0000256" key="8">
    <source>
        <dbReference type="ARBA" id="ARBA00023163"/>
    </source>
</evidence>
<dbReference type="InterPro" id="IPR036595">
    <property type="entry name" value="A-macroglobulin_rcpt-bd_sf"/>
</dbReference>
<dbReference type="GO" id="GO:0005615">
    <property type="term" value="C:extracellular space"/>
    <property type="evidence" value="ECO:0007669"/>
    <property type="project" value="InterPro"/>
</dbReference>
<evidence type="ECO:0000313" key="16">
    <source>
        <dbReference type="Proteomes" id="UP001497482"/>
    </source>
</evidence>
<dbReference type="InterPro" id="IPR050473">
    <property type="entry name" value="A2M/Complement_sys"/>
</dbReference>
<dbReference type="Pfam" id="PF07678">
    <property type="entry name" value="TED_complement"/>
    <property type="match status" value="1"/>
</dbReference>
<dbReference type="PROSITE" id="PS51257">
    <property type="entry name" value="PROKAR_LIPOPROTEIN"/>
    <property type="match status" value="1"/>
</dbReference>
<dbReference type="Gene3D" id="2.20.130.20">
    <property type="match status" value="1"/>
</dbReference>
<dbReference type="Gene3D" id="2.60.40.1930">
    <property type="match status" value="3"/>
</dbReference>
<dbReference type="Gene3D" id="1.20.91.20">
    <property type="entry name" value="Anaphylotoxins (complement system)"/>
    <property type="match status" value="1"/>
</dbReference>
<dbReference type="GO" id="GO:0005634">
    <property type="term" value="C:nucleus"/>
    <property type="evidence" value="ECO:0007669"/>
    <property type="project" value="UniProtKB-SubCell"/>
</dbReference>
<dbReference type="CDD" id="cd02896">
    <property type="entry name" value="complement_C3_C4_C5"/>
    <property type="match status" value="1"/>
</dbReference>
<keyword evidence="5" id="KW-0882">Thioester bond</keyword>
<dbReference type="SMART" id="SM00643">
    <property type="entry name" value="C345C"/>
    <property type="match status" value="1"/>
</dbReference>
<dbReference type="InterPro" id="IPR008993">
    <property type="entry name" value="TIMP-like_OB-fold"/>
</dbReference>
<protein>
    <submittedName>
        <fullName evidence="15">Uncharacterized protein</fullName>
    </submittedName>
</protein>
<gene>
    <name evidence="15" type="ORF">KC01_LOCUS29704</name>
</gene>
<dbReference type="Pfam" id="PF00207">
    <property type="entry name" value="A2M"/>
    <property type="match status" value="1"/>
</dbReference>
<dbReference type="Pfam" id="PF21308">
    <property type="entry name" value="C3_CUB2"/>
    <property type="match status" value="1"/>
</dbReference>
<dbReference type="InterPro" id="IPR040839">
    <property type="entry name" value="MG4"/>
</dbReference>
<dbReference type="SUPFAM" id="SSF49410">
    <property type="entry name" value="Alpha-macroglobulin receptor domain"/>
    <property type="match status" value="1"/>
</dbReference>
<evidence type="ECO:0000256" key="10">
    <source>
        <dbReference type="ARBA" id="ARBA00023242"/>
    </source>
</evidence>
<accession>A0AAV2LKV0</accession>
<feature type="region of interest" description="Disordered" evidence="11">
    <location>
        <begin position="397"/>
        <end position="417"/>
    </location>
</feature>
<dbReference type="PANTHER" id="PTHR11412">
    <property type="entry name" value="MACROGLOBULIN / COMPLEMENT"/>
    <property type="match status" value="1"/>
</dbReference>
<dbReference type="InterPro" id="IPR047565">
    <property type="entry name" value="Alpha-macroglob_thiol-ester_cl"/>
</dbReference>
<dbReference type="PROSITE" id="PS00477">
    <property type="entry name" value="ALPHA_2_MACROGLOBULIN"/>
    <property type="match status" value="1"/>
</dbReference>
<feature type="chain" id="PRO_5043606881" evidence="12">
    <location>
        <begin position="23"/>
        <end position="1869"/>
    </location>
</feature>
<dbReference type="Pfam" id="PF07703">
    <property type="entry name" value="A2M_BRD"/>
    <property type="match status" value="1"/>
</dbReference>
<feature type="domain" description="Anaphylatoxin-like" evidence="13">
    <location>
        <begin position="691"/>
        <end position="726"/>
    </location>
</feature>
<dbReference type="Pfam" id="PF17789">
    <property type="entry name" value="MG4"/>
    <property type="match status" value="1"/>
</dbReference>
<evidence type="ECO:0000256" key="3">
    <source>
        <dbReference type="ARBA" id="ARBA00006051"/>
    </source>
</evidence>
<evidence type="ECO:0000259" key="13">
    <source>
        <dbReference type="PROSITE" id="PS01178"/>
    </source>
</evidence>
<feature type="domain" description="NTR" evidence="14">
    <location>
        <begin position="1517"/>
        <end position="1651"/>
    </location>
</feature>
<dbReference type="InterPro" id="IPR009048">
    <property type="entry name" value="A-macroglobulin_rcpt-bd"/>
</dbReference>
<dbReference type="FunFam" id="2.60.40.1490:FF:000001">
    <property type="entry name" value="Histone chaperone ASF1"/>
    <property type="match status" value="1"/>
</dbReference>
<evidence type="ECO:0000259" key="14">
    <source>
        <dbReference type="PROSITE" id="PS50189"/>
    </source>
</evidence>
<dbReference type="PANTHER" id="PTHR11412:SF81">
    <property type="entry name" value="COMPLEMENT C3"/>
    <property type="match status" value="1"/>
</dbReference>
<dbReference type="Gene3D" id="2.60.40.690">
    <property type="entry name" value="Alpha-macroglobulin, receptor-binding domain"/>
    <property type="match status" value="1"/>
</dbReference>
<dbReference type="Pfam" id="PF07677">
    <property type="entry name" value="A2M_recep"/>
    <property type="match status" value="1"/>
</dbReference>
<keyword evidence="6" id="KW-0805">Transcription regulation</keyword>
<dbReference type="Pfam" id="PF01835">
    <property type="entry name" value="MG2"/>
    <property type="match status" value="1"/>
</dbReference>
<dbReference type="Gene3D" id="2.40.50.120">
    <property type="match status" value="1"/>
</dbReference>
<evidence type="ECO:0000256" key="1">
    <source>
        <dbReference type="ARBA" id="ARBA00004123"/>
    </source>
</evidence>
<keyword evidence="12" id="KW-0732">Signal</keyword>
<dbReference type="FunFam" id="2.60.40.10:FF:000155">
    <property type="entry name" value="complement C3 isoform X1"/>
    <property type="match status" value="1"/>
</dbReference>
<dbReference type="InterPro" id="IPR008930">
    <property type="entry name" value="Terpenoid_cyclase/PrenylTrfase"/>
</dbReference>
<dbReference type="InterPro" id="IPR002890">
    <property type="entry name" value="MG2"/>
</dbReference>
<dbReference type="FunFam" id="2.60.40.1940:FF:000001">
    <property type="entry name" value="Complement component C3"/>
    <property type="match status" value="1"/>
</dbReference>
<evidence type="ECO:0000256" key="9">
    <source>
        <dbReference type="ARBA" id="ARBA00023186"/>
    </source>
</evidence>
<dbReference type="SUPFAM" id="SSF47686">
    <property type="entry name" value="Anaphylotoxins (complement system)"/>
    <property type="match status" value="1"/>
</dbReference>
<dbReference type="InterPro" id="IPR000020">
    <property type="entry name" value="Anaphylatoxin/fibulin"/>
</dbReference>
<dbReference type="GO" id="GO:0006325">
    <property type="term" value="P:chromatin organization"/>
    <property type="evidence" value="ECO:0007669"/>
    <property type="project" value="InterPro"/>
</dbReference>
<dbReference type="Pfam" id="PF01821">
    <property type="entry name" value="ANATO"/>
    <property type="match status" value="1"/>
</dbReference>